<keyword evidence="2" id="KW-0812">Transmembrane</keyword>
<dbReference type="PANTHER" id="PTHR34703">
    <property type="entry name" value="ANTIPORTER SUBUNIT MNHG2-RELATED"/>
    <property type="match status" value="1"/>
</dbReference>
<proteinExistence type="inferred from homology"/>
<feature type="transmembrane region" description="Helical" evidence="2">
    <location>
        <begin position="6"/>
        <end position="29"/>
    </location>
</feature>
<dbReference type="Pfam" id="PF03334">
    <property type="entry name" value="PhaG_MnhG_YufB"/>
    <property type="match status" value="1"/>
</dbReference>
<dbReference type="GO" id="GO:0015385">
    <property type="term" value="F:sodium:proton antiporter activity"/>
    <property type="evidence" value="ECO:0007669"/>
    <property type="project" value="TreeGrafter"/>
</dbReference>
<sequence>MIDQLFDLIGAAFVLVGALLCFGAAVSLIRFPDVLSKMHAITKPQVLGLIMVTIGIALSLRTWWSLGLCLLIVILQLLTAPVSASLIARSASRSGLVDDQLLKVNQLAEDLEDAGYIRGEK</sequence>
<keyword evidence="2" id="KW-1133">Transmembrane helix</keyword>
<dbReference type="EMBL" id="CP019606">
    <property type="protein sequence ID" value="AQP48676.1"/>
    <property type="molecule type" value="Genomic_DNA"/>
</dbReference>
<evidence type="ECO:0000256" key="2">
    <source>
        <dbReference type="SAM" id="Phobius"/>
    </source>
</evidence>
<comment type="similarity">
    <text evidence="1">Belongs to the CPA3 antiporters (TC 2.A.63) subunit G family.</text>
</comment>
<dbReference type="OrthoDB" id="3214257at2"/>
<dbReference type="InterPro" id="IPR005133">
    <property type="entry name" value="PhaG_MnhG_YufB"/>
</dbReference>
<dbReference type="PANTHER" id="PTHR34703:SF1">
    <property type="entry name" value="ANTIPORTER SUBUNIT MNHG2-RELATED"/>
    <property type="match status" value="1"/>
</dbReference>
<dbReference type="KEGG" id="tes:BW730_15360"/>
<dbReference type="AlphaFoldDB" id="A0A1Q2CRD7"/>
<gene>
    <name evidence="3" type="ORF">BW730_15360</name>
</gene>
<accession>A0A1Q2CRD7</accession>
<name>A0A1Q2CRD7_9ACTN</name>
<evidence type="ECO:0000313" key="3">
    <source>
        <dbReference type="EMBL" id="AQP48676.1"/>
    </source>
</evidence>
<organism evidence="3 4">
    <name type="scientific">Tessaracoccus aquimaris</name>
    <dbReference type="NCBI Taxonomy" id="1332264"/>
    <lineage>
        <taxon>Bacteria</taxon>
        <taxon>Bacillati</taxon>
        <taxon>Actinomycetota</taxon>
        <taxon>Actinomycetes</taxon>
        <taxon>Propionibacteriales</taxon>
        <taxon>Propionibacteriaceae</taxon>
        <taxon>Tessaracoccus</taxon>
    </lineage>
</organism>
<evidence type="ECO:0000313" key="4">
    <source>
        <dbReference type="Proteomes" id="UP000188145"/>
    </source>
</evidence>
<feature type="transmembrane region" description="Helical" evidence="2">
    <location>
        <begin position="64"/>
        <end position="88"/>
    </location>
</feature>
<feature type="transmembrane region" description="Helical" evidence="2">
    <location>
        <begin position="41"/>
        <end position="58"/>
    </location>
</feature>
<keyword evidence="2" id="KW-0472">Membrane</keyword>
<reference evidence="4" key="1">
    <citation type="submission" date="2017-02" db="EMBL/GenBank/DDBJ databases">
        <title>Tessaracoccus aquaemaris sp. nov., isolated from the intestine of a Korean rockfish, Sebastes schlegelii, in a marine aquaculture pond.</title>
        <authorList>
            <person name="Tak E.J."/>
            <person name="Bae J.-W."/>
        </authorList>
    </citation>
    <scope>NUCLEOTIDE SEQUENCE [LARGE SCALE GENOMIC DNA]</scope>
    <source>
        <strain evidence="4">NSG39</strain>
    </source>
</reference>
<protein>
    <submittedName>
        <fullName evidence="3">Na+/H+ antiporter subunit G</fullName>
    </submittedName>
</protein>
<keyword evidence="4" id="KW-1185">Reference proteome</keyword>
<dbReference type="NCBIfam" id="TIGR01300">
    <property type="entry name" value="CPA3_mnhG_phaG"/>
    <property type="match status" value="1"/>
</dbReference>
<dbReference type="NCBIfam" id="NF009314">
    <property type="entry name" value="PRK12674.1-2"/>
    <property type="match status" value="1"/>
</dbReference>
<dbReference type="Proteomes" id="UP000188145">
    <property type="component" value="Chromosome"/>
</dbReference>
<dbReference type="RefSeq" id="WP_077687022.1">
    <property type="nucleotide sequence ID" value="NZ_CP019606.1"/>
</dbReference>
<evidence type="ECO:0000256" key="1">
    <source>
        <dbReference type="ARBA" id="ARBA00008404"/>
    </source>
</evidence>
<dbReference type="STRING" id="1332264.BW730_15360"/>